<dbReference type="GO" id="GO:0016747">
    <property type="term" value="F:acyltransferase activity, transferring groups other than amino-acyl groups"/>
    <property type="evidence" value="ECO:0007669"/>
    <property type="project" value="InterPro"/>
</dbReference>
<dbReference type="CDD" id="cd04301">
    <property type="entry name" value="NAT_SF"/>
    <property type="match status" value="1"/>
</dbReference>
<dbReference type="eggNOG" id="COG0454">
    <property type="taxonomic scope" value="Bacteria"/>
</dbReference>
<protein>
    <submittedName>
        <fullName evidence="2">GCN5-related N-acetyltransferase</fullName>
    </submittedName>
</protein>
<dbReference type="InterPro" id="IPR016181">
    <property type="entry name" value="Acyl_CoA_acyltransferase"/>
</dbReference>
<dbReference type="InterPro" id="IPR000182">
    <property type="entry name" value="GNAT_dom"/>
</dbReference>
<dbReference type="Proteomes" id="UP000001918">
    <property type="component" value="Chromosome"/>
</dbReference>
<feature type="domain" description="N-acetyltransferase" evidence="1">
    <location>
        <begin position="54"/>
        <end position="180"/>
    </location>
</feature>
<dbReference type="EMBL" id="CP001738">
    <property type="protein sequence ID" value="ACY96326.1"/>
    <property type="molecule type" value="Genomic_DNA"/>
</dbReference>
<dbReference type="SUPFAM" id="SSF55729">
    <property type="entry name" value="Acyl-CoA N-acyltransferases (Nat)"/>
    <property type="match status" value="1"/>
</dbReference>
<evidence type="ECO:0000313" key="2">
    <source>
        <dbReference type="EMBL" id="ACY96326.1"/>
    </source>
</evidence>
<dbReference type="KEGG" id="tcu:Tcur_0733"/>
<gene>
    <name evidence="2" type="ordered locus">Tcur_0733</name>
</gene>
<dbReference type="AlphaFoldDB" id="D1A5G6"/>
<proteinExistence type="predicted"/>
<dbReference type="STRING" id="471852.Tcur_0733"/>
<keyword evidence="2" id="KW-0808">Transferase</keyword>
<dbReference type="HOGENOM" id="CLU_1517294_0_0_11"/>
<dbReference type="Pfam" id="PF13508">
    <property type="entry name" value="Acetyltransf_7"/>
    <property type="match status" value="1"/>
</dbReference>
<dbReference type="PROSITE" id="PS51186">
    <property type="entry name" value="GNAT"/>
    <property type="match status" value="1"/>
</dbReference>
<keyword evidence="3" id="KW-1185">Reference proteome</keyword>
<evidence type="ECO:0000313" key="3">
    <source>
        <dbReference type="Proteomes" id="UP000001918"/>
    </source>
</evidence>
<name>D1A5G6_THECD</name>
<organism evidence="2 3">
    <name type="scientific">Thermomonospora curvata (strain ATCC 19995 / DSM 43183 / JCM 3096 / KCTC 9072 / NBRC 15933 / NCIMB 10081 / Henssen B9)</name>
    <dbReference type="NCBI Taxonomy" id="471852"/>
    <lineage>
        <taxon>Bacteria</taxon>
        <taxon>Bacillati</taxon>
        <taxon>Actinomycetota</taxon>
        <taxon>Actinomycetes</taxon>
        <taxon>Streptosporangiales</taxon>
        <taxon>Thermomonosporaceae</taxon>
        <taxon>Thermomonospora</taxon>
    </lineage>
</organism>
<evidence type="ECO:0000259" key="1">
    <source>
        <dbReference type="PROSITE" id="PS51186"/>
    </source>
</evidence>
<accession>D1A5G6</accession>
<reference evidence="2 3" key="1">
    <citation type="journal article" date="2011" name="Stand. Genomic Sci.">
        <title>Complete genome sequence of Thermomonospora curvata type strain (B9).</title>
        <authorList>
            <person name="Chertkov O."/>
            <person name="Sikorski J."/>
            <person name="Nolan M."/>
            <person name="Lapidus A."/>
            <person name="Lucas S."/>
            <person name="Del Rio T.G."/>
            <person name="Tice H."/>
            <person name="Cheng J.F."/>
            <person name="Goodwin L."/>
            <person name="Pitluck S."/>
            <person name="Liolios K."/>
            <person name="Ivanova N."/>
            <person name="Mavromatis K."/>
            <person name="Mikhailova N."/>
            <person name="Ovchinnikova G."/>
            <person name="Pati A."/>
            <person name="Chen A."/>
            <person name="Palaniappan K."/>
            <person name="Djao O.D."/>
            <person name="Land M."/>
            <person name="Hauser L."/>
            <person name="Chang Y.J."/>
            <person name="Jeffries C.D."/>
            <person name="Brettin T."/>
            <person name="Han C."/>
            <person name="Detter J.C."/>
            <person name="Rohde M."/>
            <person name="Goker M."/>
            <person name="Woyke T."/>
            <person name="Bristow J."/>
            <person name="Eisen J.A."/>
            <person name="Markowitz V."/>
            <person name="Hugenholtz P."/>
            <person name="Klenk H.P."/>
            <person name="Kyrpides N.C."/>
        </authorList>
    </citation>
    <scope>NUCLEOTIDE SEQUENCE [LARGE SCALE GENOMIC DNA]</scope>
    <source>
        <strain evidence="3">ATCC 19995 / DSM 43183 / JCM 3096 / KCTC 9072 / NBRC 15933 / NCIMB 10081 / Henssen B9</strain>
    </source>
</reference>
<sequence>MRIEVDRLDGRRVMAIADRITALYRSCYRRPPWSETPEQMASYDGKLAEAAARPGFTALTAAAGNGRRRLLGVCYGWPTPALSEGDRVHDAVTRAFGAARAAELIGGAFAVAELFVHPDAQGQGIGRRLVQAVVRDRPAAWLITYARSPAARLYRSLGWRDQGPLPADLYPRLRLSLFTLRAPAEASSTPP</sequence>
<dbReference type="Gene3D" id="3.40.630.30">
    <property type="match status" value="1"/>
</dbReference>